<evidence type="ECO:0000313" key="2">
    <source>
        <dbReference type="Proteomes" id="UP000460412"/>
    </source>
</evidence>
<dbReference type="InterPro" id="IPR016032">
    <property type="entry name" value="Sig_transdc_resp-reg_C-effctor"/>
</dbReference>
<keyword evidence="2" id="KW-1185">Reference proteome</keyword>
<evidence type="ECO:0000313" key="1">
    <source>
        <dbReference type="EMBL" id="MXP78579.1"/>
    </source>
</evidence>
<dbReference type="EMBL" id="WUQX01000001">
    <property type="protein sequence ID" value="MXP78579.1"/>
    <property type="molecule type" value="Genomic_DNA"/>
</dbReference>
<evidence type="ECO:0008006" key="3">
    <source>
        <dbReference type="Google" id="ProtNLM"/>
    </source>
</evidence>
<dbReference type="GO" id="GO:0003677">
    <property type="term" value="F:DNA binding"/>
    <property type="evidence" value="ECO:0007669"/>
    <property type="project" value="InterPro"/>
</dbReference>
<proteinExistence type="predicted"/>
<comment type="caution">
    <text evidence="1">The sequence shown here is derived from an EMBL/GenBank/DDBJ whole genome shotgun (WGS) entry which is preliminary data.</text>
</comment>
<reference evidence="1 2" key="1">
    <citation type="submission" date="2019-12" db="EMBL/GenBank/DDBJ databases">
        <title>Sporaefaciens musculi gen. nov., sp. nov., a novel bacterium isolated from the caecum of an obese mouse.</title>
        <authorList>
            <person name="Rasmussen T.S."/>
            <person name="Streidl T."/>
            <person name="Hitch T.C.A."/>
            <person name="Wortmann E."/>
            <person name="Deptula P."/>
            <person name="Hansen M."/>
            <person name="Nielsen D.S."/>
            <person name="Clavel T."/>
            <person name="Vogensen F.K."/>
        </authorList>
    </citation>
    <scope>NUCLEOTIDE SEQUENCE [LARGE SCALE GENOMIC DNA]</scope>
    <source>
        <strain evidence="1 2">WCA-9-b2</strain>
    </source>
</reference>
<dbReference type="Gene3D" id="1.10.10.10">
    <property type="entry name" value="Winged helix-like DNA-binding domain superfamily/Winged helix DNA-binding domain"/>
    <property type="match status" value="1"/>
</dbReference>
<dbReference type="InterPro" id="IPR036388">
    <property type="entry name" value="WH-like_DNA-bd_sf"/>
</dbReference>
<organism evidence="1 2">
    <name type="scientific">Sporofaciens musculi</name>
    <dbReference type="NCBI Taxonomy" id="2681861"/>
    <lineage>
        <taxon>Bacteria</taxon>
        <taxon>Bacillati</taxon>
        <taxon>Bacillota</taxon>
        <taxon>Clostridia</taxon>
        <taxon>Lachnospirales</taxon>
        <taxon>Lachnospiraceae</taxon>
        <taxon>Sporofaciens</taxon>
    </lineage>
</organism>
<gene>
    <name evidence="1" type="ORF">GN277_25525</name>
</gene>
<sequence>MSMRKIYRKIARENGVSVKEVKEDMQAAITAAYQNPPKDGGVTAAYQRQVPRKGEIPTPDELIRYMAGKVRESV</sequence>
<dbReference type="Proteomes" id="UP000460412">
    <property type="component" value="Unassembled WGS sequence"/>
</dbReference>
<dbReference type="AlphaFoldDB" id="A0A7X3SLF4"/>
<protein>
    <recommendedName>
        <fullName evidence="3">Sporulation initiation factor Spo0A C-terminal domain-containing protein</fullName>
    </recommendedName>
</protein>
<name>A0A7X3SLF4_9FIRM</name>
<accession>A0A7X3SLF4</accession>
<dbReference type="SUPFAM" id="SSF46894">
    <property type="entry name" value="C-terminal effector domain of the bipartite response regulators"/>
    <property type="match status" value="1"/>
</dbReference>
<dbReference type="GO" id="GO:0006355">
    <property type="term" value="P:regulation of DNA-templated transcription"/>
    <property type="evidence" value="ECO:0007669"/>
    <property type="project" value="InterPro"/>
</dbReference>